<dbReference type="SUPFAM" id="SSF51971">
    <property type="entry name" value="Nucleotide-binding domain"/>
    <property type="match status" value="1"/>
</dbReference>
<evidence type="ECO:0000313" key="3">
    <source>
        <dbReference type="EMBL" id="GAH41214.1"/>
    </source>
</evidence>
<feature type="domain" description="FAD/NAD(P)-binding" evidence="1">
    <location>
        <begin position="109"/>
        <end position="365"/>
    </location>
</feature>
<dbReference type="GO" id="GO:0051536">
    <property type="term" value="F:iron-sulfur cluster binding"/>
    <property type="evidence" value="ECO:0007669"/>
    <property type="project" value="InterPro"/>
</dbReference>
<dbReference type="PANTHER" id="PTHR42783">
    <property type="entry name" value="GLUTAMATE SYNTHASE [NADPH] SMALL CHAIN"/>
    <property type="match status" value="1"/>
</dbReference>
<sequence length="368" mass="40749">QENSVGTLLSNHYADCIAPCIDNCPAGVDVHEYIALASAGEFTEAIRLIKETNPFPLSLGRICVRNCEIACRRNFVDEPVAINAVKRYLADEDNKHLWTPVTKKPNYKKIAIIGGGPSGLTCAYYLTLEGYSATIFEKLPELGGMLKYGIPEYRLPKKILDIEIKWMTDLGIDVKTGMELGKDFSIDDLKNKGYESVFLAVGAHKATGMRLDGEDRIDGIIKGIDFLREKQNNKMSKLKGTVIVVGGGNTAVDCARTSLRWGADKVIIVYRRSIKEMPAHPDEVEAAEKEGIEILFLSNPVSIIEKESRLTGVECIKMKLEEAEPGERARPVPIQGSEFILNCDYMIAAIGQQVDTSFIDKNKDCKLE</sequence>
<dbReference type="GO" id="GO:0016491">
    <property type="term" value="F:oxidoreductase activity"/>
    <property type="evidence" value="ECO:0007669"/>
    <property type="project" value="InterPro"/>
</dbReference>
<dbReference type="Gene3D" id="3.50.50.60">
    <property type="entry name" value="FAD/NAD(P)-binding domain"/>
    <property type="match status" value="2"/>
</dbReference>
<dbReference type="InterPro" id="IPR036188">
    <property type="entry name" value="FAD/NAD-bd_sf"/>
</dbReference>
<reference evidence="3" key="1">
    <citation type="journal article" date="2014" name="Front. Microbiol.">
        <title>High frequency of phylogenetically diverse reductive dehalogenase-homologous genes in deep subseafloor sedimentary metagenomes.</title>
        <authorList>
            <person name="Kawai M."/>
            <person name="Futagami T."/>
            <person name="Toyoda A."/>
            <person name="Takaki Y."/>
            <person name="Nishi S."/>
            <person name="Hori S."/>
            <person name="Arai W."/>
            <person name="Tsubouchi T."/>
            <person name="Morono Y."/>
            <person name="Uchiyama I."/>
            <person name="Ito T."/>
            <person name="Fujiyama A."/>
            <person name="Inagaki F."/>
            <person name="Takami H."/>
        </authorList>
    </citation>
    <scope>NUCLEOTIDE SEQUENCE</scope>
    <source>
        <strain evidence="3">Expedition CK06-06</strain>
    </source>
</reference>
<dbReference type="EMBL" id="BARU01008434">
    <property type="protein sequence ID" value="GAH41214.1"/>
    <property type="molecule type" value="Genomic_DNA"/>
</dbReference>
<evidence type="ECO:0000259" key="2">
    <source>
        <dbReference type="Pfam" id="PF14691"/>
    </source>
</evidence>
<comment type="caution">
    <text evidence="3">The sequence shown here is derived from an EMBL/GenBank/DDBJ whole genome shotgun (WGS) entry which is preliminary data.</text>
</comment>
<dbReference type="PANTHER" id="PTHR42783:SF3">
    <property type="entry name" value="GLUTAMATE SYNTHASE [NADPH] SMALL CHAIN-RELATED"/>
    <property type="match status" value="1"/>
</dbReference>
<dbReference type="AlphaFoldDB" id="X1GHW9"/>
<dbReference type="InterPro" id="IPR009051">
    <property type="entry name" value="Helical_ferredxn"/>
</dbReference>
<accession>X1GHW9</accession>
<dbReference type="Gene3D" id="1.10.1060.10">
    <property type="entry name" value="Alpha-helical ferredoxin"/>
    <property type="match status" value="1"/>
</dbReference>
<protein>
    <recommendedName>
        <fullName evidence="4">FAD/NAD(P)-binding domain-containing protein</fullName>
    </recommendedName>
</protein>
<dbReference type="InterPro" id="IPR023753">
    <property type="entry name" value="FAD/NAD-binding_dom"/>
</dbReference>
<evidence type="ECO:0000259" key="1">
    <source>
        <dbReference type="Pfam" id="PF07992"/>
    </source>
</evidence>
<dbReference type="Pfam" id="PF14691">
    <property type="entry name" value="Fer4_20"/>
    <property type="match status" value="1"/>
</dbReference>
<dbReference type="PRINTS" id="PR00419">
    <property type="entry name" value="ADXRDTASE"/>
</dbReference>
<feature type="non-terminal residue" evidence="3">
    <location>
        <position position="368"/>
    </location>
</feature>
<feature type="domain" description="Dihydroprymidine dehydrogenase" evidence="2">
    <location>
        <begin position="16"/>
        <end position="95"/>
    </location>
</feature>
<dbReference type="InterPro" id="IPR028261">
    <property type="entry name" value="DPD_II"/>
</dbReference>
<dbReference type="SUPFAM" id="SSF46548">
    <property type="entry name" value="alpha-helical ferredoxin"/>
    <property type="match status" value="1"/>
</dbReference>
<gene>
    <name evidence="3" type="ORF">S03H2_16506</name>
</gene>
<organism evidence="3">
    <name type="scientific">marine sediment metagenome</name>
    <dbReference type="NCBI Taxonomy" id="412755"/>
    <lineage>
        <taxon>unclassified sequences</taxon>
        <taxon>metagenomes</taxon>
        <taxon>ecological metagenomes</taxon>
    </lineage>
</organism>
<proteinExistence type="predicted"/>
<feature type="non-terminal residue" evidence="3">
    <location>
        <position position="1"/>
    </location>
</feature>
<evidence type="ECO:0008006" key="4">
    <source>
        <dbReference type="Google" id="ProtNLM"/>
    </source>
</evidence>
<name>X1GHW9_9ZZZZ</name>
<dbReference type="Pfam" id="PF07992">
    <property type="entry name" value="Pyr_redox_2"/>
    <property type="match status" value="1"/>
</dbReference>